<dbReference type="InterPro" id="IPR013342">
    <property type="entry name" value="Mandelate_racemase_C"/>
</dbReference>
<keyword evidence="6" id="KW-1185">Reference proteome</keyword>
<evidence type="ECO:0000259" key="4">
    <source>
        <dbReference type="SMART" id="SM00922"/>
    </source>
</evidence>
<dbReference type="Gene3D" id="3.20.20.120">
    <property type="entry name" value="Enolase-like C-terminal domain"/>
    <property type="match status" value="1"/>
</dbReference>
<comment type="caution">
    <text evidence="5">The sequence shown here is derived from an EMBL/GenBank/DDBJ whole genome shotgun (WGS) entry which is preliminary data.</text>
</comment>
<evidence type="ECO:0000313" key="6">
    <source>
        <dbReference type="Proteomes" id="UP000324104"/>
    </source>
</evidence>
<dbReference type="RefSeq" id="WP_149080846.1">
    <property type="nucleotide sequence ID" value="NZ_VTAW01000007.1"/>
</dbReference>
<dbReference type="PROSITE" id="PS00908">
    <property type="entry name" value="MR_MLE_1"/>
    <property type="match status" value="1"/>
</dbReference>
<comment type="cofactor">
    <cofactor evidence="1">
        <name>Mg(2+)</name>
        <dbReference type="ChEBI" id="CHEBI:18420"/>
    </cofactor>
</comment>
<dbReference type="InterPro" id="IPR046945">
    <property type="entry name" value="RHMD-like"/>
</dbReference>
<organism evidence="5 6">
    <name type="scientific">Natrialba swarupiae</name>
    <dbReference type="NCBI Taxonomy" id="2448032"/>
    <lineage>
        <taxon>Archaea</taxon>
        <taxon>Methanobacteriati</taxon>
        <taxon>Methanobacteriota</taxon>
        <taxon>Stenosarchaea group</taxon>
        <taxon>Halobacteria</taxon>
        <taxon>Halobacteriales</taxon>
        <taxon>Natrialbaceae</taxon>
        <taxon>Natrialba</taxon>
    </lineage>
</organism>
<evidence type="ECO:0000256" key="2">
    <source>
        <dbReference type="ARBA" id="ARBA00022723"/>
    </source>
</evidence>
<accession>A0A5D5ALB5</accession>
<dbReference type="InterPro" id="IPR018110">
    <property type="entry name" value="Mandel_Rmase/mucon_lact_enz_CS"/>
</dbReference>
<dbReference type="PANTHER" id="PTHR13794">
    <property type="entry name" value="ENOLASE SUPERFAMILY, MANDELATE RACEMASE"/>
    <property type="match status" value="1"/>
</dbReference>
<dbReference type="SUPFAM" id="SSF54826">
    <property type="entry name" value="Enolase N-terminal domain-like"/>
    <property type="match status" value="1"/>
</dbReference>
<dbReference type="GO" id="GO:0016052">
    <property type="term" value="P:carbohydrate catabolic process"/>
    <property type="evidence" value="ECO:0007669"/>
    <property type="project" value="TreeGrafter"/>
</dbReference>
<dbReference type="InterPro" id="IPR029065">
    <property type="entry name" value="Enolase_C-like"/>
</dbReference>
<name>A0A5D5ALB5_9EURY</name>
<proteinExistence type="predicted"/>
<dbReference type="CDD" id="cd03316">
    <property type="entry name" value="MR_like"/>
    <property type="match status" value="1"/>
</dbReference>
<dbReference type="GO" id="GO:0000287">
    <property type="term" value="F:magnesium ion binding"/>
    <property type="evidence" value="ECO:0007669"/>
    <property type="project" value="TreeGrafter"/>
</dbReference>
<reference evidence="5 6" key="1">
    <citation type="submission" date="2019-08" db="EMBL/GenBank/DDBJ databases">
        <title>Archaea genome.</title>
        <authorList>
            <person name="Kajale S."/>
            <person name="Shouche Y."/>
            <person name="Deshpande N."/>
            <person name="Sharma A."/>
        </authorList>
    </citation>
    <scope>NUCLEOTIDE SEQUENCE [LARGE SCALE GENOMIC DNA]</scope>
    <source>
        <strain evidence="5 6">ESP3B_9</strain>
    </source>
</reference>
<dbReference type="Gene3D" id="3.30.390.10">
    <property type="entry name" value="Enolase-like, N-terminal domain"/>
    <property type="match status" value="1"/>
</dbReference>
<dbReference type="SUPFAM" id="SSF51604">
    <property type="entry name" value="Enolase C-terminal domain-like"/>
    <property type="match status" value="1"/>
</dbReference>
<dbReference type="Pfam" id="PF13378">
    <property type="entry name" value="MR_MLE_C"/>
    <property type="match status" value="1"/>
</dbReference>
<dbReference type="GO" id="GO:0009063">
    <property type="term" value="P:amino acid catabolic process"/>
    <property type="evidence" value="ECO:0007669"/>
    <property type="project" value="InterPro"/>
</dbReference>
<dbReference type="Pfam" id="PF02746">
    <property type="entry name" value="MR_MLE_N"/>
    <property type="match status" value="1"/>
</dbReference>
<keyword evidence="2" id="KW-0479">Metal-binding</keyword>
<dbReference type="InterPro" id="IPR013341">
    <property type="entry name" value="Mandelate_racemase_N_dom"/>
</dbReference>
<evidence type="ECO:0000313" key="5">
    <source>
        <dbReference type="EMBL" id="TYT62559.1"/>
    </source>
</evidence>
<feature type="domain" description="Mandelate racemase/muconate lactonizing enzyme C-terminal" evidence="4">
    <location>
        <begin position="140"/>
        <end position="236"/>
    </location>
</feature>
<dbReference type="InterPro" id="IPR036849">
    <property type="entry name" value="Enolase-like_C_sf"/>
</dbReference>
<dbReference type="InterPro" id="IPR029017">
    <property type="entry name" value="Enolase-like_N"/>
</dbReference>
<protein>
    <submittedName>
        <fullName evidence="5">Mandelate racemase/muconate lactonizing enzyme family protein</fullName>
    </submittedName>
</protein>
<dbReference type="SMART" id="SM00922">
    <property type="entry name" value="MR_MLE"/>
    <property type="match status" value="1"/>
</dbReference>
<dbReference type="AlphaFoldDB" id="A0A5D5ALB5"/>
<gene>
    <name evidence="5" type="ORF">FYC77_07270</name>
</gene>
<dbReference type="EMBL" id="VTAW01000007">
    <property type="protein sequence ID" value="TYT62559.1"/>
    <property type="molecule type" value="Genomic_DNA"/>
</dbReference>
<dbReference type="GO" id="GO:0016836">
    <property type="term" value="F:hydro-lyase activity"/>
    <property type="evidence" value="ECO:0007669"/>
    <property type="project" value="TreeGrafter"/>
</dbReference>
<sequence length="374" mass="40993">MEITAIETHVLKSDVDSTSIPSIGAVEVGSVLVEVHTDEDVTGYGESFHRQRVEDNVVLAHEIESLEQYLVGTDPREISERWSELYVHVKRSGAYKALSAIDEALWDIAGKRAGLPVYELLGGYHGDLSAYATFPIQKEADELVEDAHWLAEKGFESLKITAGLGVERDRERIETIASNLPDGFRLAIDANTSYDFTDALRLANAVEEHDLVWFEEPIAHTDTEGYAEFRRQAPTPLAGFQTHTPHYSAVEMLQAGALDIYQPSLDNVGGITAAHRVAVLAEAFNKRIVPHAFGPAVNYTASLHLAAASPACSLIEFCVLSDDIDDPGEFIASPFVANQDELSVADGGEISPPDRPGLGIELDRDVLEEYRIEH</sequence>
<dbReference type="PANTHER" id="PTHR13794:SF58">
    <property type="entry name" value="MITOCHONDRIAL ENOLASE SUPERFAMILY MEMBER 1"/>
    <property type="match status" value="1"/>
</dbReference>
<evidence type="ECO:0000256" key="3">
    <source>
        <dbReference type="ARBA" id="ARBA00022842"/>
    </source>
</evidence>
<evidence type="ECO:0000256" key="1">
    <source>
        <dbReference type="ARBA" id="ARBA00001946"/>
    </source>
</evidence>
<dbReference type="Proteomes" id="UP000324104">
    <property type="component" value="Unassembled WGS sequence"/>
</dbReference>
<keyword evidence="3" id="KW-0460">Magnesium</keyword>